<keyword evidence="13" id="KW-1185">Reference proteome</keyword>
<dbReference type="Proteomes" id="UP000295674">
    <property type="component" value="Unassembled WGS sequence"/>
</dbReference>
<gene>
    <name evidence="12" type="ORF">E1181_12310</name>
</gene>
<keyword evidence="6 12" id="KW-0418">Kinase</keyword>
<organism evidence="12 13">
    <name type="scientific">Saccharopolyspora terrae</name>
    <dbReference type="NCBI Taxonomy" id="2530384"/>
    <lineage>
        <taxon>Bacteria</taxon>
        <taxon>Bacillati</taxon>
        <taxon>Actinomycetota</taxon>
        <taxon>Actinomycetes</taxon>
        <taxon>Pseudonocardiales</taxon>
        <taxon>Pseudonocardiaceae</taxon>
        <taxon>Saccharopolyspora</taxon>
    </lineage>
</organism>
<dbReference type="InterPro" id="IPR050482">
    <property type="entry name" value="Sensor_HK_TwoCompSys"/>
</dbReference>
<dbReference type="InterPro" id="IPR036890">
    <property type="entry name" value="HATPase_C_sf"/>
</dbReference>
<comment type="catalytic activity">
    <reaction evidence="1">
        <text>ATP + protein L-histidine = ADP + protein N-phospho-L-histidine.</text>
        <dbReference type="EC" id="2.7.13.3"/>
    </reaction>
</comment>
<feature type="domain" description="Signal transduction histidine kinase subgroup 3 dimerisation and phosphoacceptor" evidence="11">
    <location>
        <begin position="189"/>
        <end position="254"/>
    </location>
</feature>
<feature type="domain" description="Histidine kinase/HSP90-like ATPase" evidence="10">
    <location>
        <begin position="301"/>
        <end position="391"/>
    </location>
</feature>
<dbReference type="PANTHER" id="PTHR24421:SF10">
    <property type="entry name" value="NITRATE_NITRITE SENSOR PROTEIN NARQ"/>
    <property type="match status" value="1"/>
</dbReference>
<dbReference type="Pfam" id="PF02518">
    <property type="entry name" value="HATPase_c"/>
    <property type="match status" value="1"/>
</dbReference>
<evidence type="ECO:0000256" key="3">
    <source>
        <dbReference type="ARBA" id="ARBA00022553"/>
    </source>
</evidence>
<dbReference type="Pfam" id="PF07730">
    <property type="entry name" value="HisKA_3"/>
    <property type="match status" value="1"/>
</dbReference>
<dbReference type="EC" id="2.7.13.3" evidence="2"/>
<evidence type="ECO:0000259" key="10">
    <source>
        <dbReference type="Pfam" id="PF02518"/>
    </source>
</evidence>
<feature type="transmembrane region" description="Helical" evidence="9">
    <location>
        <begin position="123"/>
        <end position="141"/>
    </location>
</feature>
<evidence type="ECO:0000256" key="2">
    <source>
        <dbReference type="ARBA" id="ARBA00012438"/>
    </source>
</evidence>
<protein>
    <recommendedName>
        <fullName evidence="2">histidine kinase</fullName>
        <ecNumber evidence="2">2.7.13.3</ecNumber>
    </recommendedName>
</protein>
<feature type="transmembrane region" description="Helical" evidence="9">
    <location>
        <begin position="49"/>
        <end position="65"/>
    </location>
</feature>
<feature type="transmembrane region" description="Helical" evidence="9">
    <location>
        <begin position="16"/>
        <end position="34"/>
    </location>
</feature>
<dbReference type="SUPFAM" id="SSF55874">
    <property type="entry name" value="ATPase domain of HSP90 chaperone/DNA topoisomerase II/histidine kinase"/>
    <property type="match status" value="1"/>
</dbReference>
<keyword evidence="9" id="KW-0812">Transmembrane</keyword>
<dbReference type="AlphaFoldDB" id="A0A4R4VN72"/>
<comment type="caution">
    <text evidence="12">The sequence shown here is derived from an EMBL/GenBank/DDBJ whole genome shotgun (WGS) entry which is preliminary data.</text>
</comment>
<evidence type="ECO:0000259" key="11">
    <source>
        <dbReference type="Pfam" id="PF07730"/>
    </source>
</evidence>
<dbReference type="RefSeq" id="WP_132674184.1">
    <property type="nucleotide sequence ID" value="NZ_SMKS01000016.1"/>
</dbReference>
<keyword evidence="8" id="KW-0902">Two-component regulatory system</keyword>
<evidence type="ECO:0000313" key="12">
    <source>
        <dbReference type="EMBL" id="TDD06521.1"/>
    </source>
</evidence>
<dbReference type="CDD" id="cd16917">
    <property type="entry name" value="HATPase_UhpB-NarQ-NarX-like"/>
    <property type="match status" value="1"/>
</dbReference>
<evidence type="ECO:0000256" key="6">
    <source>
        <dbReference type="ARBA" id="ARBA00022777"/>
    </source>
</evidence>
<name>A0A4R4VN72_9PSEU</name>
<evidence type="ECO:0000256" key="9">
    <source>
        <dbReference type="SAM" id="Phobius"/>
    </source>
</evidence>
<keyword evidence="7" id="KW-0067">ATP-binding</keyword>
<dbReference type="EMBL" id="SMKS01000016">
    <property type="protein sequence ID" value="TDD06521.1"/>
    <property type="molecule type" value="Genomic_DNA"/>
</dbReference>
<reference evidence="12 13" key="1">
    <citation type="submission" date="2019-03" db="EMBL/GenBank/DDBJ databases">
        <title>Draft genome sequences of novel Actinobacteria.</title>
        <authorList>
            <person name="Sahin N."/>
            <person name="Ay H."/>
            <person name="Saygin H."/>
        </authorList>
    </citation>
    <scope>NUCLEOTIDE SEQUENCE [LARGE SCALE GENOMIC DNA]</scope>
    <source>
        <strain evidence="12 13">16K309</strain>
    </source>
</reference>
<keyword evidence="3" id="KW-0597">Phosphoprotein</keyword>
<sequence>MHNEVPDEGAALPRPARHALTAGLCGALLLVWLLDLESSDGIRDGDNNWIPPLVAGAVAALLLFIPDRYVSLHRRCWIAAVGSLALTATMLLTTEVRGNWGVLESICLLILLGRACRRIPVPLVALPLGLAVITGPARSFGWDPAEFTSVLTFSFLLTFATGGVIGLGCYLRVLDSRRARAVESVRQGERLELARDLHDFVAHHVTGIVVQANAARAIRDTAPEKIDAILTDIHDAGTETLDSMRRLVRVLREVDGPPRRHGELFSEIAALVSDFCTGEDQRATLSVAAAARSARLAPEVETSVHRLVQESLTNARRHAPGALVSVRIDLSDDRLRVEVANTPPVERTALPVGGHGGFGVVGLRERVSAVDGTMEAGATPDGGWRIAADFPVLGVPDSSA</sequence>
<dbReference type="GO" id="GO:0000155">
    <property type="term" value="F:phosphorelay sensor kinase activity"/>
    <property type="evidence" value="ECO:0007669"/>
    <property type="project" value="InterPro"/>
</dbReference>
<feature type="transmembrane region" description="Helical" evidence="9">
    <location>
        <begin position="147"/>
        <end position="171"/>
    </location>
</feature>
<evidence type="ECO:0000313" key="13">
    <source>
        <dbReference type="Proteomes" id="UP000295674"/>
    </source>
</evidence>
<keyword evidence="9" id="KW-1133">Transmembrane helix</keyword>
<dbReference type="GO" id="GO:0046983">
    <property type="term" value="F:protein dimerization activity"/>
    <property type="evidence" value="ECO:0007669"/>
    <property type="project" value="InterPro"/>
</dbReference>
<keyword evidence="5" id="KW-0547">Nucleotide-binding</keyword>
<keyword evidence="9" id="KW-0472">Membrane</keyword>
<evidence type="ECO:0000256" key="5">
    <source>
        <dbReference type="ARBA" id="ARBA00022741"/>
    </source>
</evidence>
<evidence type="ECO:0000256" key="4">
    <source>
        <dbReference type="ARBA" id="ARBA00022679"/>
    </source>
</evidence>
<dbReference type="PANTHER" id="PTHR24421">
    <property type="entry name" value="NITRATE/NITRITE SENSOR PROTEIN NARX-RELATED"/>
    <property type="match status" value="1"/>
</dbReference>
<evidence type="ECO:0000256" key="8">
    <source>
        <dbReference type="ARBA" id="ARBA00023012"/>
    </source>
</evidence>
<dbReference type="GO" id="GO:0016020">
    <property type="term" value="C:membrane"/>
    <property type="evidence" value="ECO:0007669"/>
    <property type="project" value="InterPro"/>
</dbReference>
<accession>A0A4R4VN72</accession>
<keyword evidence="4" id="KW-0808">Transferase</keyword>
<dbReference type="Gene3D" id="3.30.565.10">
    <property type="entry name" value="Histidine kinase-like ATPase, C-terminal domain"/>
    <property type="match status" value="1"/>
</dbReference>
<dbReference type="GO" id="GO:0005524">
    <property type="term" value="F:ATP binding"/>
    <property type="evidence" value="ECO:0007669"/>
    <property type="project" value="UniProtKB-KW"/>
</dbReference>
<dbReference type="Gene3D" id="1.20.5.1930">
    <property type="match status" value="1"/>
</dbReference>
<evidence type="ECO:0000256" key="1">
    <source>
        <dbReference type="ARBA" id="ARBA00000085"/>
    </source>
</evidence>
<dbReference type="OrthoDB" id="227596at2"/>
<dbReference type="InterPro" id="IPR011712">
    <property type="entry name" value="Sig_transdc_His_kin_sub3_dim/P"/>
</dbReference>
<dbReference type="InterPro" id="IPR003594">
    <property type="entry name" value="HATPase_dom"/>
</dbReference>
<feature type="transmembrane region" description="Helical" evidence="9">
    <location>
        <begin position="77"/>
        <end position="94"/>
    </location>
</feature>
<evidence type="ECO:0000256" key="7">
    <source>
        <dbReference type="ARBA" id="ARBA00022840"/>
    </source>
</evidence>
<proteinExistence type="predicted"/>